<reference evidence="6" key="1">
    <citation type="submission" date="2022-07" db="EMBL/GenBank/DDBJ databases">
        <authorList>
            <person name="Trinca V."/>
            <person name="Uliana J.V.C."/>
            <person name="Torres T.T."/>
            <person name="Ward R.J."/>
            <person name="Monesi N."/>
        </authorList>
    </citation>
    <scope>NUCLEOTIDE SEQUENCE</scope>
    <source>
        <strain evidence="6">HSMRA1968</strain>
        <tissue evidence="6">Whole embryos</tissue>
    </source>
</reference>
<organism evidence="6 7">
    <name type="scientific">Pseudolycoriella hygida</name>
    <dbReference type="NCBI Taxonomy" id="35572"/>
    <lineage>
        <taxon>Eukaryota</taxon>
        <taxon>Metazoa</taxon>
        <taxon>Ecdysozoa</taxon>
        <taxon>Arthropoda</taxon>
        <taxon>Hexapoda</taxon>
        <taxon>Insecta</taxon>
        <taxon>Pterygota</taxon>
        <taxon>Neoptera</taxon>
        <taxon>Endopterygota</taxon>
        <taxon>Diptera</taxon>
        <taxon>Nematocera</taxon>
        <taxon>Sciaroidea</taxon>
        <taxon>Sciaridae</taxon>
        <taxon>Pseudolycoriella</taxon>
    </lineage>
</organism>
<sequence length="502" mass="56817">TMAEVTDGNEEGAQGGDFDLNNAKINDVFIKLSRASPKSSMAWQYFGFVDVGKPTMKIASSVEKRIYCKVCFQESPKSKLFNKFMRDRMAMAEVTDGNEEGAQGGDFDLNNAKINDVFIKLSRASPKSSIAWQYFGFVSKPTIKIASSVEKRIYCKVCFQESPKSKLFNKTLRQAQARQICSIISTGNKILIASKSLVESTASVVSYFNSERKIAPSSHRERKFVLIRDLVILCCRDLLPFNLIEGAGLCDFLEKYKFVLRDDLPNRTSISRALTSVYDDCKAWLVAHLKTQKLHNLHFVTQSFDLVKFTLTTCHFPNRHKGNNILPKVESILDSFGVSEKDIHMVTDSGSNMTTKSALGTYKHYRCIGHALHNLVIKDGFQSSDGITDLLKKVRAVVKALRYRTSEFEKISTDEEELLIAISEISEEFLLLEDDSDDDFDKDENDRFQIVEMDNSSYKTLKCDVKTRWHSTVPMLESVLGNNRTLMKVLLESEPTDSFEIT</sequence>
<evidence type="ECO:0008006" key="8">
    <source>
        <dbReference type="Google" id="ProtNLM"/>
    </source>
</evidence>
<evidence type="ECO:0000256" key="4">
    <source>
        <dbReference type="ARBA" id="ARBA00022833"/>
    </source>
</evidence>
<protein>
    <recommendedName>
        <fullName evidence="8">Transposase</fullName>
    </recommendedName>
</protein>
<evidence type="ECO:0000256" key="1">
    <source>
        <dbReference type="ARBA" id="ARBA00004123"/>
    </source>
</evidence>
<dbReference type="InterPro" id="IPR012337">
    <property type="entry name" value="RNaseH-like_sf"/>
</dbReference>
<keyword evidence="5" id="KW-0539">Nucleus</keyword>
<keyword evidence="4" id="KW-0862">Zinc</keyword>
<dbReference type="AlphaFoldDB" id="A0A9Q0S8H4"/>
<name>A0A9Q0S8H4_9DIPT</name>
<keyword evidence="2" id="KW-0479">Metal-binding</keyword>
<dbReference type="PANTHER" id="PTHR46481:SF10">
    <property type="entry name" value="ZINC FINGER BED DOMAIN-CONTAINING PROTEIN 39"/>
    <property type="match status" value="1"/>
</dbReference>
<comment type="subcellular location">
    <subcellularLocation>
        <location evidence="1">Nucleus</location>
    </subcellularLocation>
</comment>
<dbReference type="GO" id="GO:0005634">
    <property type="term" value="C:nucleus"/>
    <property type="evidence" value="ECO:0007669"/>
    <property type="project" value="UniProtKB-SubCell"/>
</dbReference>
<proteinExistence type="predicted"/>
<dbReference type="SUPFAM" id="SSF140996">
    <property type="entry name" value="Hermes dimerisation domain"/>
    <property type="match status" value="1"/>
</dbReference>
<keyword evidence="3" id="KW-0863">Zinc-finger</keyword>
<keyword evidence="7" id="KW-1185">Reference proteome</keyword>
<evidence type="ECO:0000256" key="5">
    <source>
        <dbReference type="ARBA" id="ARBA00023242"/>
    </source>
</evidence>
<dbReference type="EMBL" id="WJQU01000001">
    <property type="protein sequence ID" value="KAJ6647948.1"/>
    <property type="molecule type" value="Genomic_DNA"/>
</dbReference>
<evidence type="ECO:0000256" key="3">
    <source>
        <dbReference type="ARBA" id="ARBA00022771"/>
    </source>
</evidence>
<accession>A0A9Q0S8H4</accession>
<gene>
    <name evidence="6" type="ORF">Bhyg_03173</name>
</gene>
<dbReference type="GO" id="GO:0008270">
    <property type="term" value="F:zinc ion binding"/>
    <property type="evidence" value="ECO:0007669"/>
    <property type="project" value="UniProtKB-KW"/>
</dbReference>
<dbReference type="SUPFAM" id="SSF53098">
    <property type="entry name" value="Ribonuclease H-like"/>
    <property type="match status" value="1"/>
</dbReference>
<evidence type="ECO:0000256" key="2">
    <source>
        <dbReference type="ARBA" id="ARBA00022723"/>
    </source>
</evidence>
<comment type="caution">
    <text evidence="6">The sequence shown here is derived from an EMBL/GenBank/DDBJ whole genome shotgun (WGS) entry which is preliminary data.</text>
</comment>
<dbReference type="PANTHER" id="PTHR46481">
    <property type="entry name" value="ZINC FINGER BED DOMAIN-CONTAINING PROTEIN 4"/>
    <property type="match status" value="1"/>
</dbReference>
<dbReference type="OrthoDB" id="8067614at2759"/>
<dbReference type="Proteomes" id="UP001151699">
    <property type="component" value="Chromosome A"/>
</dbReference>
<evidence type="ECO:0000313" key="6">
    <source>
        <dbReference type="EMBL" id="KAJ6647948.1"/>
    </source>
</evidence>
<feature type="non-terminal residue" evidence="6">
    <location>
        <position position="502"/>
    </location>
</feature>
<evidence type="ECO:0000313" key="7">
    <source>
        <dbReference type="Proteomes" id="UP001151699"/>
    </source>
</evidence>
<dbReference type="InterPro" id="IPR052035">
    <property type="entry name" value="ZnF_BED_domain_contain"/>
</dbReference>